<name>A0ACC2PJ14_9HYME</name>
<dbReference type="Proteomes" id="UP001239111">
    <property type="component" value="Chromosome 1"/>
</dbReference>
<dbReference type="EMBL" id="CM056741">
    <property type="protein sequence ID" value="KAJ8683438.1"/>
    <property type="molecule type" value="Genomic_DNA"/>
</dbReference>
<reference evidence="1" key="1">
    <citation type="submission" date="2023-04" db="EMBL/GenBank/DDBJ databases">
        <title>A chromosome-level genome assembly of the parasitoid wasp Eretmocerus hayati.</title>
        <authorList>
            <person name="Zhong Y."/>
            <person name="Liu S."/>
            <person name="Liu Y."/>
        </authorList>
    </citation>
    <scope>NUCLEOTIDE SEQUENCE</scope>
    <source>
        <strain evidence="1">ZJU_SS_LIU_2023</strain>
    </source>
</reference>
<gene>
    <name evidence="1" type="ORF">QAD02_019230</name>
</gene>
<protein>
    <submittedName>
        <fullName evidence="1">Uncharacterized protein</fullName>
    </submittedName>
</protein>
<organism evidence="1 2">
    <name type="scientific">Eretmocerus hayati</name>
    <dbReference type="NCBI Taxonomy" id="131215"/>
    <lineage>
        <taxon>Eukaryota</taxon>
        <taxon>Metazoa</taxon>
        <taxon>Ecdysozoa</taxon>
        <taxon>Arthropoda</taxon>
        <taxon>Hexapoda</taxon>
        <taxon>Insecta</taxon>
        <taxon>Pterygota</taxon>
        <taxon>Neoptera</taxon>
        <taxon>Endopterygota</taxon>
        <taxon>Hymenoptera</taxon>
        <taxon>Apocrita</taxon>
        <taxon>Proctotrupomorpha</taxon>
        <taxon>Chalcidoidea</taxon>
        <taxon>Aphelinidae</taxon>
        <taxon>Aphelininae</taxon>
        <taxon>Eretmocerus</taxon>
    </lineage>
</organism>
<sequence>MSYQVPNQGGPMVQGNYQDGLPDFPMYSAKEQTLMWQQNSYMGDSGIQSGAGTEAPSLSGMEDDDMESDQLLSGLDAVSPSNFQQGPMSYPGCSSDQKDQSLMWQSNSYMGDSGINSVPMTQTPSLSGKEDDEMESDPLMFDLDAGFPQAFTPSQVDEVNQQYNHTRSQRVRAAMFPETLEEGIEIPSTQFDPAQPTTVQRLSEPSQMLKAAVGNIINYQDDADLATSAIPELVKLMNDEDQVVVSQAAMIVHQLSKKEASCRAIMNNCQMIEVLVKTIAASEDLESTKAAVGTLHNLSHHRQGLLAIFKSGGIPALVKLLSSQIESVLFYAITTLHNLLLHEEDAKVAVRVAGGLQRMVALLQRNNVKFLAIVTDCLQILAYGNQESKLVILASQGPAELVRILRSYDYEKLLWTTSRVLKVLSVCPSNKQMIVQNGGMQALAMHLGNASQRLVQNCLWTLRNLSDAGTKVDGIENLLQSLVQLLASSDPNIVTCAAGILSNLTCNNQYNKVTVCQVGGVESLVRTIMNAGNREEITEPAVCALRHLTSRHIEAEIVQNTVRLHGGIPVIVNLLQPSSRWPLIKAVIGLIRNLALCPANHVPLREHGAIHHLSRLLTQASQDIERHRNMIMNSGTSTAPSVYADGVRMEEIIEGTVGALHILAREMHNRAVIRSQNVMHIIIQLLFNEIENIQRVAAGVLCELAADKEGAEMIEEQGATAPLTELLHSRNEGVATYAASVLFRMSEDKSQDYKKRLSLELTNFVCRDDGSLWEGDYGLNIVPDL</sequence>
<evidence type="ECO:0000313" key="1">
    <source>
        <dbReference type="EMBL" id="KAJ8683438.1"/>
    </source>
</evidence>
<accession>A0ACC2PJ14</accession>
<proteinExistence type="predicted"/>
<comment type="caution">
    <text evidence="1">The sequence shown here is derived from an EMBL/GenBank/DDBJ whole genome shotgun (WGS) entry which is preliminary data.</text>
</comment>
<evidence type="ECO:0000313" key="2">
    <source>
        <dbReference type="Proteomes" id="UP001239111"/>
    </source>
</evidence>
<keyword evidence="2" id="KW-1185">Reference proteome</keyword>